<name>A0ABS7PPA6_9SPHN</name>
<dbReference type="Gene3D" id="1.25.40.10">
    <property type="entry name" value="Tetratricopeptide repeat domain"/>
    <property type="match status" value="2"/>
</dbReference>
<evidence type="ECO:0000313" key="3">
    <source>
        <dbReference type="EMBL" id="MBY8823149.1"/>
    </source>
</evidence>
<sequence>MAGARRQTVVNADLALREIVASIDRDAGRASARARALIRDHPDLAVAHRVLAAALRRLGNVREAESAELRAIAIGLRHPAVVAAERAIADERFEEAERSIRPYLRENPEDAGGALILGTIAEKCGATKEAENLYRRAFMLAPAYLEARIALFKLLNQAGRQDEAAIILDDVLARDPNHLPALSLKGNLLLQSRRMDEAQTVYRRLVRAHPDDGRGWMGHAFVLKTIGRIDEAIAAYRKAVDLEPQRGNAWFGLANLKTVKFDRADIDRMKAALDHDDQDDDDRLHLHFALGKALHDHGDFDEAFAQYALGSELRRQKTPYDPKVLHANVLKAEAVFTPEFFTARADAGFPARDPIFIVSLPRSGSTLVEQILASHPAIEGTEELFDLERIARELAPDAPAGSYLDRIADLSHAALHERGRHYIEATRRHRQSDRALFTDKMPSNWVFTGLIHAILPNAKIIDVRRDPLGCGFANFSQHYNWGINFSYDLTDIGRYYADYVRMMDHFDHVLPGRIHRVMYEDLVDDLETEVRRLLDYLELPFDDACLRFFENRRAVHTPSSEQVRRPINSDGLHTWRNYEKWLEPLKQALGPALHGYRSRPSKPAD</sequence>
<feature type="repeat" description="TPR" evidence="2">
    <location>
        <begin position="213"/>
        <end position="246"/>
    </location>
</feature>
<dbReference type="Pfam" id="PF13432">
    <property type="entry name" value="TPR_16"/>
    <property type="match status" value="2"/>
</dbReference>
<evidence type="ECO:0000256" key="1">
    <source>
        <dbReference type="ARBA" id="ARBA00022679"/>
    </source>
</evidence>
<dbReference type="SMART" id="SM00028">
    <property type="entry name" value="TPR"/>
    <property type="match status" value="6"/>
</dbReference>
<dbReference type="InterPro" id="IPR027417">
    <property type="entry name" value="P-loop_NTPase"/>
</dbReference>
<organism evidence="3 4">
    <name type="scientific">Sphingomonas colocasiae</name>
    <dbReference type="NCBI Taxonomy" id="1848973"/>
    <lineage>
        <taxon>Bacteria</taxon>
        <taxon>Pseudomonadati</taxon>
        <taxon>Pseudomonadota</taxon>
        <taxon>Alphaproteobacteria</taxon>
        <taxon>Sphingomonadales</taxon>
        <taxon>Sphingomonadaceae</taxon>
        <taxon>Sphingomonas</taxon>
    </lineage>
</organism>
<dbReference type="Pfam" id="PF13469">
    <property type="entry name" value="Sulfotransfer_3"/>
    <property type="match status" value="1"/>
</dbReference>
<dbReference type="Pfam" id="PF14559">
    <property type="entry name" value="TPR_19"/>
    <property type="match status" value="1"/>
</dbReference>
<proteinExistence type="predicted"/>
<evidence type="ECO:0000256" key="2">
    <source>
        <dbReference type="PROSITE-ProRule" id="PRU00339"/>
    </source>
</evidence>
<protein>
    <submittedName>
        <fullName evidence="3">Sulfotransferase</fullName>
    </submittedName>
</protein>
<keyword evidence="2" id="KW-0802">TPR repeat</keyword>
<accession>A0ABS7PPA6</accession>
<comment type="caution">
    <text evidence="3">The sequence shown here is derived from an EMBL/GenBank/DDBJ whole genome shotgun (WGS) entry which is preliminary data.</text>
</comment>
<dbReference type="EMBL" id="JAINVV010000004">
    <property type="protein sequence ID" value="MBY8823149.1"/>
    <property type="molecule type" value="Genomic_DNA"/>
</dbReference>
<gene>
    <name evidence="3" type="ORF">K7G82_12660</name>
</gene>
<dbReference type="PANTHER" id="PTHR12788:SF10">
    <property type="entry name" value="PROTEIN-TYROSINE SULFOTRANSFERASE"/>
    <property type="match status" value="1"/>
</dbReference>
<dbReference type="InterPro" id="IPR019734">
    <property type="entry name" value="TPR_rpt"/>
</dbReference>
<evidence type="ECO:0000313" key="4">
    <source>
        <dbReference type="Proteomes" id="UP000706039"/>
    </source>
</evidence>
<keyword evidence="4" id="KW-1185">Reference proteome</keyword>
<dbReference type="SUPFAM" id="SSF52540">
    <property type="entry name" value="P-loop containing nucleoside triphosphate hydrolases"/>
    <property type="match status" value="1"/>
</dbReference>
<dbReference type="Gene3D" id="3.40.50.300">
    <property type="entry name" value="P-loop containing nucleotide triphosphate hydrolases"/>
    <property type="match status" value="1"/>
</dbReference>
<dbReference type="PROSITE" id="PS50005">
    <property type="entry name" value="TPR"/>
    <property type="match status" value="2"/>
</dbReference>
<dbReference type="SUPFAM" id="SSF48452">
    <property type="entry name" value="TPR-like"/>
    <property type="match status" value="2"/>
</dbReference>
<dbReference type="PANTHER" id="PTHR12788">
    <property type="entry name" value="PROTEIN-TYROSINE SULFOTRANSFERASE 2"/>
    <property type="match status" value="1"/>
</dbReference>
<dbReference type="RefSeq" id="WP_222990170.1">
    <property type="nucleotide sequence ID" value="NZ_JAINVV010000004.1"/>
</dbReference>
<keyword evidence="1" id="KW-0808">Transferase</keyword>
<reference evidence="3 4" key="1">
    <citation type="submission" date="2021-08" db="EMBL/GenBank/DDBJ databases">
        <authorList>
            <person name="Tuo L."/>
        </authorList>
    </citation>
    <scope>NUCLEOTIDE SEQUENCE [LARGE SCALE GENOMIC DNA]</scope>
    <source>
        <strain evidence="3 4">JCM 31229</strain>
    </source>
</reference>
<feature type="repeat" description="TPR" evidence="2">
    <location>
        <begin position="179"/>
        <end position="212"/>
    </location>
</feature>
<dbReference type="InterPro" id="IPR011990">
    <property type="entry name" value="TPR-like_helical_dom_sf"/>
</dbReference>
<dbReference type="InterPro" id="IPR026634">
    <property type="entry name" value="TPST-like"/>
</dbReference>
<dbReference type="Proteomes" id="UP000706039">
    <property type="component" value="Unassembled WGS sequence"/>
</dbReference>